<keyword evidence="3" id="KW-0963">Cytoplasm</keyword>
<feature type="compositionally biased region" description="Polar residues" evidence="7">
    <location>
        <begin position="484"/>
        <end position="505"/>
    </location>
</feature>
<feature type="region of interest" description="Disordered" evidence="7">
    <location>
        <begin position="1"/>
        <end position="159"/>
    </location>
</feature>
<evidence type="ECO:0000256" key="6">
    <source>
        <dbReference type="SAM" id="Coils"/>
    </source>
</evidence>
<feature type="compositionally biased region" description="Basic and acidic residues" evidence="7">
    <location>
        <begin position="1210"/>
        <end position="1221"/>
    </location>
</feature>
<feature type="compositionally biased region" description="Low complexity" evidence="7">
    <location>
        <begin position="63"/>
        <end position="74"/>
    </location>
</feature>
<evidence type="ECO:0000313" key="8">
    <source>
        <dbReference type="EMBL" id="TCD61306.1"/>
    </source>
</evidence>
<feature type="region of interest" description="Disordered" evidence="7">
    <location>
        <begin position="1259"/>
        <end position="1301"/>
    </location>
</feature>
<evidence type="ECO:0000256" key="7">
    <source>
        <dbReference type="SAM" id="MobiDB-lite"/>
    </source>
</evidence>
<feature type="compositionally biased region" description="Basic residues" evidence="7">
    <location>
        <begin position="1"/>
        <end position="10"/>
    </location>
</feature>
<dbReference type="STRING" id="92696.A0A4R0R4V9"/>
<name>A0A4R0R4V9_9APHY</name>
<comment type="caution">
    <text evidence="8">The sequence shown here is derived from an EMBL/GenBank/DDBJ whole genome shotgun (WGS) entry which is preliminary data.</text>
</comment>
<dbReference type="InterPro" id="IPR011043">
    <property type="entry name" value="Gal_Oxase/kelch_b-propeller"/>
</dbReference>
<evidence type="ECO:0000256" key="4">
    <source>
        <dbReference type="ARBA" id="ARBA00022737"/>
    </source>
</evidence>
<dbReference type="EMBL" id="RWJN01000481">
    <property type="protein sequence ID" value="TCD61306.1"/>
    <property type="molecule type" value="Genomic_DNA"/>
</dbReference>
<dbReference type="Pfam" id="PF24681">
    <property type="entry name" value="Kelch_KLHDC2_KLHL20_DRC7"/>
    <property type="match status" value="1"/>
</dbReference>
<dbReference type="Proteomes" id="UP000292702">
    <property type="component" value="Unassembled WGS sequence"/>
</dbReference>
<dbReference type="SUPFAM" id="SSF50965">
    <property type="entry name" value="Galactose oxidase, central domain"/>
    <property type="match status" value="2"/>
</dbReference>
<dbReference type="FunFam" id="2.120.10.80:FF:000049">
    <property type="entry name" value="Cell polarity protein (Tea1)"/>
    <property type="match status" value="1"/>
</dbReference>
<feature type="region of interest" description="Disordered" evidence="7">
    <location>
        <begin position="1189"/>
        <end position="1221"/>
    </location>
</feature>
<protein>
    <submittedName>
        <fullName evidence="8">Negative regulator of mitotic exit</fullName>
    </submittedName>
</protein>
<feature type="compositionally biased region" description="Polar residues" evidence="7">
    <location>
        <begin position="593"/>
        <end position="605"/>
    </location>
</feature>
<evidence type="ECO:0000313" key="9">
    <source>
        <dbReference type="Proteomes" id="UP000292702"/>
    </source>
</evidence>
<feature type="compositionally biased region" description="Polar residues" evidence="7">
    <location>
        <begin position="1261"/>
        <end position="1270"/>
    </location>
</feature>
<feature type="compositionally biased region" description="Low complexity" evidence="7">
    <location>
        <begin position="20"/>
        <end position="31"/>
    </location>
</feature>
<organism evidence="8 9">
    <name type="scientific">Steccherinum ochraceum</name>
    <dbReference type="NCBI Taxonomy" id="92696"/>
    <lineage>
        <taxon>Eukaryota</taxon>
        <taxon>Fungi</taxon>
        <taxon>Dikarya</taxon>
        <taxon>Basidiomycota</taxon>
        <taxon>Agaricomycotina</taxon>
        <taxon>Agaricomycetes</taxon>
        <taxon>Polyporales</taxon>
        <taxon>Steccherinaceae</taxon>
        <taxon>Steccherinum</taxon>
    </lineage>
</organism>
<keyword evidence="5 6" id="KW-0175">Coiled coil</keyword>
<feature type="compositionally biased region" description="Polar residues" evidence="7">
    <location>
        <begin position="75"/>
        <end position="85"/>
    </location>
</feature>
<feature type="region of interest" description="Disordered" evidence="7">
    <location>
        <begin position="643"/>
        <end position="666"/>
    </location>
</feature>
<evidence type="ECO:0000256" key="1">
    <source>
        <dbReference type="ARBA" id="ARBA00004496"/>
    </source>
</evidence>
<keyword evidence="4" id="KW-0677">Repeat</keyword>
<evidence type="ECO:0000256" key="5">
    <source>
        <dbReference type="ARBA" id="ARBA00023054"/>
    </source>
</evidence>
<keyword evidence="9" id="KW-1185">Reference proteome</keyword>
<comment type="subcellular location">
    <subcellularLocation>
        <location evidence="1">Cytoplasm</location>
    </subcellularLocation>
</comment>
<feature type="coiled-coil region" evidence="6">
    <location>
        <begin position="889"/>
        <end position="979"/>
    </location>
</feature>
<keyword evidence="2" id="KW-0880">Kelch repeat</keyword>
<feature type="region of interest" description="Disordered" evidence="7">
    <location>
        <begin position="1453"/>
        <end position="1480"/>
    </location>
</feature>
<feature type="compositionally biased region" description="Low complexity" evidence="7">
    <location>
        <begin position="1192"/>
        <end position="1209"/>
    </location>
</feature>
<dbReference type="PANTHER" id="PTHR46093">
    <property type="entry name" value="ACYL-COA-BINDING DOMAIN-CONTAINING PROTEIN 5"/>
    <property type="match status" value="1"/>
</dbReference>
<dbReference type="OrthoDB" id="45365at2759"/>
<feature type="compositionally biased region" description="Low complexity" evidence="7">
    <location>
        <begin position="99"/>
        <end position="124"/>
    </location>
</feature>
<feature type="coiled-coil region" evidence="6">
    <location>
        <begin position="1030"/>
        <end position="1064"/>
    </location>
</feature>
<reference evidence="8 9" key="1">
    <citation type="submission" date="2018-11" db="EMBL/GenBank/DDBJ databases">
        <title>Genome assembly of Steccherinum ochraceum LE-BIN_3174, the white-rot fungus of the Steccherinaceae family (The Residual Polyporoid clade, Polyporales, Basidiomycota).</title>
        <authorList>
            <person name="Fedorova T.V."/>
            <person name="Glazunova O.A."/>
            <person name="Landesman E.O."/>
            <person name="Moiseenko K.V."/>
            <person name="Psurtseva N.V."/>
            <person name="Savinova O.S."/>
            <person name="Shakhova N.V."/>
            <person name="Tyazhelova T.V."/>
            <person name="Vasina D.V."/>
        </authorList>
    </citation>
    <scope>NUCLEOTIDE SEQUENCE [LARGE SCALE GENOMIC DNA]</scope>
    <source>
        <strain evidence="8 9">LE-BIN_3174</strain>
    </source>
</reference>
<dbReference type="GO" id="GO:0005737">
    <property type="term" value="C:cytoplasm"/>
    <property type="evidence" value="ECO:0007669"/>
    <property type="project" value="UniProtKB-SubCell"/>
</dbReference>
<evidence type="ECO:0000256" key="2">
    <source>
        <dbReference type="ARBA" id="ARBA00022441"/>
    </source>
</evidence>
<sequence length="1480" mass="162700">MSFFSRKKQHAQAPSNVTVAQSPSAALAQLQNVPPQAQKPLAKESSYDSPSLVQNGAPINPAQVQQRQVQGRNGSPNTSSTNVVNGPTQPPQSQPPQAPQQGMQQGQQPQQPGQPAPQQRPAYPWSQRRLMLPPPATLPKPGVAPPTSPSPSPFPRYGHALPATATATGELFLFGGLVRETVRNDLYLFSTRDLSATLLQTAGEVPSPRVGHASALVGSVLIVWGGDTKTNSKAKPGDKQDDGLYLLNLVSREWTRVAVHGPSPVGRYGHAVTMVGSKFFVFGGQVDGEFLNDLWAFDLNSLRTKAAWELIEPAEGSPRPAQRTGHICVAHGDRIILFGGTDCQYHYNDTWVFDTNTRLWSELNCIGFIPSPREGHAAALVDDVVYVFGGRGVDGKDLGDLGAFKLSNQRWYMFQKMGPAPTARSGHAMASMGTRVFVLGGLGGESLNPSKPEDHTQVHVLDTKHIKYPDSNKAPPPGPPTGPSRKSSVQAQAITPGQRPSSPENHVNGVVRATSPVEQRQDAEEVRRAMTSPNGARPQPNGVAQQAPASVRAKPQRPRREDGDELEEERAAEMIITGERAMSPEQARARSPTALSSNRAVSPVQNGDPYAGQQPLSMASAAMGINGIIAARSASPSVGKPSLDGFYGQKPASPSPAPNGYGKMGSTGNITADLIRDLKEKESEMEAMKKKEVWMKAALSKAARSGFVYADAEDLSLDAGDDDIDSRKVAEMVLNLKHLKARLQTTLVEQSKVASERVEEAERIRASALQDVAFYRAKLAAVESSSISDVSRLDKDRIAELESQLAIVTAEQADKDRRVAELNESLALQTTLLEQAEARADDASKRADMLTEAHDKTLQSHNAMRDRQADMESALRDHSDKLLGQSSLLQQREAEVLQFESQVEELMHSRDQHVRALEQARTALQAASARAEEVDSQHQHARDQISRLESDLAELRGELEARNTEIDAARERMLEAENSWAKSRQEADALRALTTGSLGELLDTHRDLRSDEDRASRGHAEKVGIMESEMASLRDMLKDASRRADDVQQEVVQERQKISEMEVEGMTLRSQIVGLRTQLSSAMADGGRLRRDLAAKDAQLREKVAAVASADLRLEALRRYLAEHGIVEGEISSRENGISSSRVAEVEEQLANRTRLHERAERELQRITQQKREAESQIESLTSQVERLQQTSASGLSAGDSSGAAAAAEARAEEAERKLEETEISYKGRLQQLEEDYQLAVHYVKGTEKMMRKMKDELTKQKTLNQTIQTELDRSSSTDPGSRIRGVNGRGTPSSDDNHGEILRNQLSDAQRQVQRLNGDNRELRLRIDTLEQDLEHMRESVITSQRESDERLSRIEELEQDVERMQNSLVVARGGHDETLLEQLSNDNTNLKRENEQLSHKIGLLLEVDQPTFGHGRPISGISERRLSTSSSENAMAFEHLSSELDDWQRQLASSMSNRRPLNEFDTSPLGHNRTRSRS</sequence>
<feature type="region of interest" description="Disordered" evidence="7">
    <location>
        <begin position="467"/>
        <end position="613"/>
    </location>
</feature>
<dbReference type="InterPro" id="IPR015915">
    <property type="entry name" value="Kelch-typ_b-propeller"/>
</dbReference>
<gene>
    <name evidence="8" type="primary">KEL2_2</name>
    <name evidence="8" type="ORF">EIP91_008656</name>
</gene>
<dbReference type="PANTHER" id="PTHR46093:SF18">
    <property type="entry name" value="FIBRONECTIN TYPE-III DOMAIN-CONTAINING PROTEIN"/>
    <property type="match status" value="1"/>
</dbReference>
<dbReference type="Gene3D" id="2.120.10.80">
    <property type="entry name" value="Kelch-type beta propeller"/>
    <property type="match status" value="2"/>
</dbReference>
<proteinExistence type="predicted"/>
<accession>A0A4R0R4V9</accession>
<evidence type="ECO:0000256" key="3">
    <source>
        <dbReference type="ARBA" id="ARBA00022490"/>
    </source>
</evidence>
<feature type="coiled-coil region" evidence="6">
    <location>
        <begin position="819"/>
        <end position="853"/>
    </location>
</feature>
<feature type="compositionally biased region" description="Pro residues" evidence="7">
    <location>
        <begin position="88"/>
        <end position="98"/>
    </location>
</feature>
<feature type="compositionally biased region" description="Pro residues" evidence="7">
    <location>
        <begin position="132"/>
        <end position="154"/>
    </location>
</feature>
<feature type="compositionally biased region" description="Basic and acidic residues" evidence="7">
    <location>
        <begin position="519"/>
        <end position="528"/>
    </location>
</feature>